<proteinExistence type="predicted"/>
<keyword evidence="2" id="KW-0413">Isomerase</keyword>
<sequence length="275" mass="29632">MRISLCNEVLAGLPFAAQCTLAAELGYDGLEIAPFTLSEDPLSLTAAERKVIRRAVEETGLAVTGLHWLLVTPKGMSITDTDPAVRRRTRDMMQGLCELCADLGGRYLVHGSPAQRQLPERDIHAAKGYALEAFRYAARAAEKAGVIYCVEPLSRRETNFINTVAEAIGVVEGIGSNSFRTMIDCSAAGLAEEESVAELIARWMPSGLISHIQVNDPNRKGPGQGDMDFVPIIAALKQHDYAGDIGVEPFIYEPNGPGVAAHSIRYLRNLLGAAA</sequence>
<dbReference type="KEGG" id="fer:FNB15_02720"/>
<dbReference type="PANTHER" id="PTHR12110:SF21">
    <property type="entry name" value="XYLOSE ISOMERASE-LIKE TIM BARREL DOMAIN-CONTAINING PROTEIN"/>
    <property type="match status" value="1"/>
</dbReference>
<dbReference type="OrthoDB" id="9801426at2"/>
<keyword evidence="3" id="KW-1185">Reference proteome</keyword>
<dbReference type="PANTHER" id="PTHR12110">
    <property type="entry name" value="HYDROXYPYRUVATE ISOMERASE"/>
    <property type="match status" value="1"/>
</dbReference>
<evidence type="ECO:0000313" key="3">
    <source>
        <dbReference type="Proteomes" id="UP000317496"/>
    </source>
</evidence>
<dbReference type="Proteomes" id="UP000317496">
    <property type="component" value="Chromosome"/>
</dbReference>
<protein>
    <submittedName>
        <fullName evidence="2">Sugar phosphate isomerase/epimerase</fullName>
    </submittedName>
</protein>
<dbReference type="EMBL" id="CP041636">
    <property type="protein sequence ID" value="QDO96255.1"/>
    <property type="molecule type" value="Genomic_DNA"/>
</dbReference>
<dbReference type="Gene3D" id="3.20.20.150">
    <property type="entry name" value="Divalent-metal-dependent TIM barrel enzymes"/>
    <property type="match status" value="1"/>
</dbReference>
<gene>
    <name evidence="2" type="ORF">FNB15_02720</name>
</gene>
<dbReference type="AlphaFoldDB" id="A0A516GXN3"/>
<evidence type="ECO:0000313" key="2">
    <source>
        <dbReference type="EMBL" id="QDO96255.1"/>
    </source>
</evidence>
<reference evidence="2 3" key="1">
    <citation type="submission" date="2019-07" db="EMBL/GenBank/DDBJ databases">
        <title>Genome sequencing for Ferrovibrio sp. K5.</title>
        <authorList>
            <person name="Park S.-J."/>
        </authorList>
    </citation>
    <scope>NUCLEOTIDE SEQUENCE [LARGE SCALE GENOMIC DNA]</scope>
    <source>
        <strain evidence="2 3">K5</strain>
    </source>
</reference>
<name>A0A516GXN3_9PROT</name>
<evidence type="ECO:0000259" key="1">
    <source>
        <dbReference type="Pfam" id="PF01261"/>
    </source>
</evidence>
<dbReference type="InterPro" id="IPR036237">
    <property type="entry name" value="Xyl_isomerase-like_sf"/>
</dbReference>
<dbReference type="RefSeq" id="WP_144067236.1">
    <property type="nucleotide sequence ID" value="NZ_CP041636.1"/>
</dbReference>
<dbReference type="InterPro" id="IPR013022">
    <property type="entry name" value="Xyl_isomerase-like_TIM-brl"/>
</dbReference>
<feature type="domain" description="Xylose isomerase-like TIM barrel" evidence="1">
    <location>
        <begin position="21"/>
        <end position="269"/>
    </location>
</feature>
<dbReference type="Pfam" id="PF01261">
    <property type="entry name" value="AP_endonuc_2"/>
    <property type="match status" value="1"/>
</dbReference>
<dbReference type="GO" id="GO:0016853">
    <property type="term" value="F:isomerase activity"/>
    <property type="evidence" value="ECO:0007669"/>
    <property type="project" value="UniProtKB-KW"/>
</dbReference>
<dbReference type="SUPFAM" id="SSF51658">
    <property type="entry name" value="Xylose isomerase-like"/>
    <property type="match status" value="1"/>
</dbReference>
<organism evidence="2 3">
    <name type="scientific">Ferrovibrio terrae</name>
    <dbReference type="NCBI Taxonomy" id="2594003"/>
    <lineage>
        <taxon>Bacteria</taxon>
        <taxon>Pseudomonadati</taxon>
        <taxon>Pseudomonadota</taxon>
        <taxon>Alphaproteobacteria</taxon>
        <taxon>Rhodospirillales</taxon>
        <taxon>Rhodospirillaceae</taxon>
        <taxon>Ferrovibrio</taxon>
    </lineage>
</organism>
<dbReference type="InterPro" id="IPR050312">
    <property type="entry name" value="IolE/XylAMocC-like"/>
</dbReference>
<accession>A0A516GXN3</accession>